<accession>A0ABU1B917</accession>
<reference evidence="1 2" key="1">
    <citation type="submission" date="2023-08" db="EMBL/GenBank/DDBJ databases">
        <title>Pseudoalteromonas haloplanktis LL1 genome.</title>
        <authorList>
            <person name="Wu S."/>
        </authorList>
    </citation>
    <scope>NUCLEOTIDE SEQUENCE [LARGE SCALE GENOMIC DNA]</scope>
    <source>
        <strain evidence="1 2">LL1</strain>
    </source>
</reference>
<organism evidence="1 2">
    <name type="scientific">Pseudoalteromonas haloplanktis</name>
    <name type="common">Alteromonas haloplanktis</name>
    <dbReference type="NCBI Taxonomy" id="228"/>
    <lineage>
        <taxon>Bacteria</taxon>
        <taxon>Pseudomonadati</taxon>
        <taxon>Pseudomonadota</taxon>
        <taxon>Gammaproteobacteria</taxon>
        <taxon>Alteromonadales</taxon>
        <taxon>Pseudoalteromonadaceae</taxon>
        <taxon>Pseudoalteromonas</taxon>
    </lineage>
</organism>
<comment type="caution">
    <text evidence="1">The sequence shown here is derived from an EMBL/GenBank/DDBJ whole genome shotgun (WGS) entry which is preliminary data.</text>
</comment>
<protein>
    <submittedName>
        <fullName evidence="1">Acetoacetate decarboxylase</fullName>
    </submittedName>
</protein>
<gene>
    <name evidence="1" type="ORF">RC083_04465</name>
</gene>
<evidence type="ECO:0000313" key="2">
    <source>
        <dbReference type="Proteomes" id="UP001226574"/>
    </source>
</evidence>
<evidence type="ECO:0000313" key="1">
    <source>
        <dbReference type="EMBL" id="MDQ9090845.1"/>
    </source>
</evidence>
<dbReference type="Proteomes" id="UP001226574">
    <property type="component" value="Unassembled WGS sequence"/>
</dbReference>
<keyword evidence="2" id="KW-1185">Reference proteome</keyword>
<dbReference type="EMBL" id="JAVIFY010000002">
    <property type="protein sequence ID" value="MDQ9090845.1"/>
    <property type="molecule type" value="Genomic_DNA"/>
</dbReference>
<name>A0ABU1B917_PSEHA</name>
<dbReference type="RefSeq" id="WP_309038489.1">
    <property type="nucleotide sequence ID" value="NZ_JAVIFY010000002.1"/>
</dbReference>
<dbReference type="InterPro" id="IPR023375">
    <property type="entry name" value="ADC_dom_sf"/>
</dbReference>
<dbReference type="Gene3D" id="2.40.400.10">
    <property type="entry name" value="Acetoacetate decarboxylase-like"/>
    <property type="match status" value="1"/>
</dbReference>
<dbReference type="SUPFAM" id="SSF160104">
    <property type="entry name" value="Acetoacetate decarboxylase-like"/>
    <property type="match status" value="1"/>
</dbReference>
<sequence length="318" mass="36309">MASHHPFYSHFLSNPVAKPPCRMSNANMYGFFVKIEPLKVQHFIDSTLNFVATDELYFQGLGEYALLTFTDIEKIASLTPPFSEQGWMQETDIIIWLPIAQVEKQDNDESISHLYWYPAFICVNNVYALINGRETWGYNKYLCDYQMPSSVDMPTDFSVSLECFKHFSTTSKLQSYQLFSVTKNAATQPESMLAALEDFGEQVANLLDGDHLGIDFSLLKQLLNGFVNPQMDQILFKQFPDGNADKAVYQAVLHSPSEIKRIHQFKLLSGDYQLYLQQLDSFPLAQMFGLQLGSQAVHLPFYIKMDFDQLQATQLLPA</sequence>
<proteinExistence type="predicted"/>